<dbReference type="GO" id="GO:0050151">
    <property type="term" value="F:oleate hydratase activity"/>
    <property type="evidence" value="ECO:0007669"/>
    <property type="project" value="InterPro"/>
</dbReference>
<dbReference type="EMBL" id="JACHWJ010000004">
    <property type="protein sequence ID" value="MBB2958413.1"/>
    <property type="molecule type" value="Genomic_DNA"/>
</dbReference>
<dbReference type="PANTHER" id="PTHR37417:SF3">
    <property type="entry name" value="MYOSIN-CROSSREACTIVE PROTEIN"/>
    <property type="match status" value="1"/>
</dbReference>
<dbReference type="GO" id="GO:0071949">
    <property type="term" value="F:FAD binding"/>
    <property type="evidence" value="ECO:0007669"/>
    <property type="project" value="InterPro"/>
</dbReference>
<gene>
    <name evidence="1" type="ORF">FHX72_002559</name>
</gene>
<reference evidence="1 2" key="1">
    <citation type="submission" date="2020-08" db="EMBL/GenBank/DDBJ databases">
        <title>Sequencing the genomes of 1000 actinobacteria strains.</title>
        <authorList>
            <person name="Klenk H.-P."/>
        </authorList>
    </citation>
    <scope>NUCLEOTIDE SEQUENCE [LARGE SCALE GENOMIC DNA]</scope>
    <source>
        <strain evidence="1 2">DSM 20419</strain>
    </source>
</reference>
<dbReference type="AlphaFoldDB" id="A0A7W4YG72"/>
<accession>A0A7W4YG72</accession>
<dbReference type="InterPro" id="IPR010354">
    <property type="entry name" value="Oleate_hydratase"/>
</dbReference>
<dbReference type="Pfam" id="PF06100">
    <property type="entry name" value="MCRA"/>
    <property type="match status" value="1"/>
</dbReference>
<dbReference type="Proteomes" id="UP000545286">
    <property type="component" value="Unassembled WGS sequence"/>
</dbReference>
<name>A0A7W4YG72_9MICO</name>
<evidence type="ECO:0000313" key="1">
    <source>
        <dbReference type="EMBL" id="MBB2958413.1"/>
    </source>
</evidence>
<protein>
    <submittedName>
        <fullName evidence="1">Myosin-crossreactive antigen</fullName>
    </submittedName>
</protein>
<comment type="caution">
    <text evidence="1">The sequence shown here is derived from an EMBL/GenBank/DDBJ whole genome shotgun (WGS) entry which is preliminary data.</text>
</comment>
<dbReference type="PANTHER" id="PTHR37417">
    <property type="entry name" value="67 KDA MYOSIN-CROSS-REACTIVE ANTIGEN FAMILY PROTEIN (AFU_ORTHOLOGUE AFUA_5G09970)"/>
    <property type="match status" value="1"/>
</dbReference>
<organism evidence="1 2">
    <name type="scientific">Pseudoclavibacter helvolus</name>
    <dbReference type="NCBI Taxonomy" id="255205"/>
    <lineage>
        <taxon>Bacteria</taxon>
        <taxon>Bacillati</taxon>
        <taxon>Actinomycetota</taxon>
        <taxon>Actinomycetes</taxon>
        <taxon>Micrococcales</taxon>
        <taxon>Microbacteriaceae</taxon>
        <taxon>Pseudoclavibacter</taxon>
    </lineage>
</organism>
<dbReference type="InterPro" id="IPR036188">
    <property type="entry name" value="FAD/NAD-bd_sf"/>
</dbReference>
<dbReference type="Gene3D" id="3.30.9.80">
    <property type="match status" value="1"/>
</dbReference>
<dbReference type="GO" id="GO:0006631">
    <property type="term" value="P:fatty acid metabolic process"/>
    <property type="evidence" value="ECO:0007669"/>
    <property type="project" value="InterPro"/>
</dbReference>
<evidence type="ECO:0000313" key="2">
    <source>
        <dbReference type="Proteomes" id="UP000545286"/>
    </source>
</evidence>
<dbReference type="Gene3D" id="3.50.50.60">
    <property type="entry name" value="FAD/NAD(P)-binding domain"/>
    <property type="match status" value="1"/>
</dbReference>
<sequence>MSRQPHFEAQDPQKELVVWLYGLFSDKEGDYIKKTIRECSGWELTAEWLYHMGVPVDQIDDLAKNSASTLPCNMPYITSYFMPRAAGDRPLVVPEGSKNLAFLGNFAETERDTVFTTEYSVRTAMEAVYTLLEIDRGVPEVFASSFDVRTLLSAVYYLNDRKKLHEVKLPFAARVLEKAALAKVKGTYVEELLQDAKLI</sequence>
<keyword evidence="2" id="KW-1185">Reference proteome</keyword>
<proteinExistence type="predicted"/>